<feature type="coiled-coil region" evidence="2">
    <location>
        <begin position="37"/>
        <end position="71"/>
    </location>
</feature>
<gene>
    <name evidence="4" type="ORF">D187_006515</name>
</gene>
<dbReference type="PANTHER" id="PTHR31088">
    <property type="entry name" value="MEMBRANE-ASSOCIATED PROTEIN VIPP1, CHLOROPLASTIC"/>
    <property type="match status" value="1"/>
</dbReference>
<dbReference type="EMBL" id="ANAH02000006">
    <property type="protein sequence ID" value="EPX63105.1"/>
    <property type="molecule type" value="Genomic_DNA"/>
</dbReference>
<dbReference type="Proteomes" id="UP000011682">
    <property type="component" value="Unassembled WGS sequence"/>
</dbReference>
<protein>
    <submittedName>
        <fullName evidence="4">PspA/IM30 family protein</fullName>
    </submittedName>
</protein>
<organism evidence="4 5">
    <name type="scientific">Cystobacter fuscus (strain ATCC 25194 / DSM 2262 / NBRC 100088 / M29)</name>
    <dbReference type="NCBI Taxonomy" id="1242864"/>
    <lineage>
        <taxon>Bacteria</taxon>
        <taxon>Pseudomonadati</taxon>
        <taxon>Myxococcota</taxon>
        <taxon>Myxococcia</taxon>
        <taxon>Myxococcales</taxon>
        <taxon>Cystobacterineae</taxon>
        <taxon>Archangiaceae</taxon>
        <taxon>Cystobacter</taxon>
    </lineage>
</organism>
<evidence type="ECO:0000256" key="2">
    <source>
        <dbReference type="SAM" id="Coils"/>
    </source>
</evidence>
<dbReference type="PANTHER" id="PTHR31088:SF6">
    <property type="entry name" value="PHAGE SHOCK PROTEIN A"/>
    <property type="match status" value="1"/>
</dbReference>
<evidence type="ECO:0000313" key="5">
    <source>
        <dbReference type="Proteomes" id="UP000011682"/>
    </source>
</evidence>
<dbReference type="InterPro" id="IPR007157">
    <property type="entry name" value="PspA_VIPP1"/>
</dbReference>
<name>S9PFG8_CYSF2</name>
<comment type="similarity">
    <text evidence="1">Belongs to the PspA/Vipp/IM30 family.</text>
</comment>
<proteinExistence type="inferred from homology"/>
<dbReference type="AlphaFoldDB" id="S9PFG8"/>
<keyword evidence="2" id="KW-0175">Coiled coil</keyword>
<reference evidence="4" key="1">
    <citation type="submission" date="2013-05" db="EMBL/GenBank/DDBJ databases">
        <title>Genome assembly of Cystobacter fuscus DSM 2262.</title>
        <authorList>
            <person name="Sharma G."/>
            <person name="Khatri I."/>
            <person name="Kaur C."/>
            <person name="Mayilraj S."/>
            <person name="Subramanian S."/>
        </authorList>
    </citation>
    <scope>NUCLEOTIDE SEQUENCE [LARGE SCALE GENOMIC DNA]</scope>
    <source>
        <strain evidence="4">DSM 2262</strain>
    </source>
</reference>
<accession>S9PFG8</accession>
<feature type="region of interest" description="Disordered" evidence="3">
    <location>
        <begin position="213"/>
        <end position="236"/>
    </location>
</feature>
<sequence length="236" mass="26568">MRSFAGFFVSSIEDPELILEQNIRDLNDQVPKMNESIAMVRANLTLLEKENAKYQQDIRDLTAKVKAAIQAGRDDLAAQYASKLQIEKGALERNQQQLDTAKQAYEKSLSLKKSFMREKERKTQEAMTAIRDARRAQWQSKVADAMESFTVAGIDQTHGEMLRKVQEKAAVNEARMQMALDSVDHQAVQIEEDAEHLQAMDLVKQMKMEMGLDSPAPVSDVSAGPEKTIGKKVEIK</sequence>
<evidence type="ECO:0000313" key="4">
    <source>
        <dbReference type="EMBL" id="EPX63105.1"/>
    </source>
</evidence>
<keyword evidence="5" id="KW-1185">Reference proteome</keyword>
<dbReference type="eggNOG" id="COG1842">
    <property type="taxonomic scope" value="Bacteria"/>
</dbReference>
<evidence type="ECO:0000256" key="1">
    <source>
        <dbReference type="ARBA" id="ARBA00043985"/>
    </source>
</evidence>
<comment type="caution">
    <text evidence="4">The sequence shown here is derived from an EMBL/GenBank/DDBJ whole genome shotgun (WGS) entry which is preliminary data.</text>
</comment>
<evidence type="ECO:0000256" key="3">
    <source>
        <dbReference type="SAM" id="MobiDB-lite"/>
    </source>
</evidence>
<dbReference type="Pfam" id="PF04012">
    <property type="entry name" value="PspA_IM30"/>
    <property type="match status" value="1"/>
</dbReference>